<dbReference type="EMBL" id="FNGV01000007">
    <property type="protein sequence ID" value="SDM27843.1"/>
    <property type="molecule type" value="Genomic_DNA"/>
</dbReference>
<dbReference type="AlphaFoldDB" id="A0A1G9RX96"/>
<keyword evidence="6" id="KW-1185">Reference proteome</keyword>
<keyword evidence="3" id="KW-0804">Transcription</keyword>
<keyword evidence="1" id="KW-0805">Transcription regulation</keyword>
<dbReference type="RefSeq" id="WP_089890561.1">
    <property type="nucleotide sequence ID" value="NZ_FNGV01000007.1"/>
</dbReference>
<dbReference type="Pfam" id="PF12833">
    <property type="entry name" value="HTH_18"/>
    <property type="match status" value="1"/>
</dbReference>
<accession>A0A1G9RX96</accession>
<dbReference type="PANTHER" id="PTHR43280">
    <property type="entry name" value="ARAC-FAMILY TRANSCRIPTIONAL REGULATOR"/>
    <property type="match status" value="1"/>
</dbReference>
<protein>
    <submittedName>
        <fullName evidence="5">AraC-type DNA-binding protein</fullName>
    </submittedName>
</protein>
<dbReference type="SUPFAM" id="SSF46689">
    <property type="entry name" value="Homeodomain-like"/>
    <property type="match status" value="2"/>
</dbReference>
<feature type="domain" description="HTH araC/xylS-type" evidence="4">
    <location>
        <begin position="177"/>
        <end position="275"/>
    </location>
</feature>
<reference evidence="5 6" key="1">
    <citation type="submission" date="2016-10" db="EMBL/GenBank/DDBJ databases">
        <authorList>
            <person name="de Groot N.N."/>
        </authorList>
    </citation>
    <scope>NUCLEOTIDE SEQUENCE [LARGE SCALE GENOMIC DNA]</scope>
    <source>
        <strain evidence="5 6">DSM 19886</strain>
    </source>
</reference>
<dbReference type="STRING" id="192904.SAMN04488514_10714"/>
<dbReference type="OrthoDB" id="1410704at2"/>
<dbReference type="CDD" id="cd06976">
    <property type="entry name" value="cupin_MtlR-like_N"/>
    <property type="match status" value="1"/>
</dbReference>
<evidence type="ECO:0000256" key="3">
    <source>
        <dbReference type="ARBA" id="ARBA00023163"/>
    </source>
</evidence>
<dbReference type="GO" id="GO:0003700">
    <property type="term" value="F:DNA-binding transcription factor activity"/>
    <property type="evidence" value="ECO:0007669"/>
    <property type="project" value="InterPro"/>
</dbReference>
<name>A0A1G9RX96_9FLAO</name>
<dbReference type="SMART" id="SM00342">
    <property type="entry name" value="HTH_ARAC"/>
    <property type="match status" value="1"/>
</dbReference>
<proteinExistence type="predicted"/>
<keyword evidence="2 5" id="KW-0238">DNA-binding</keyword>
<dbReference type="Proteomes" id="UP000199440">
    <property type="component" value="Unassembled WGS sequence"/>
</dbReference>
<dbReference type="InterPro" id="IPR011051">
    <property type="entry name" value="RmlC_Cupin_sf"/>
</dbReference>
<evidence type="ECO:0000259" key="4">
    <source>
        <dbReference type="PROSITE" id="PS01124"/>
    </source>
</evidence>
<dbReference type="InterPro" id="IPR009057">
    <property type="entry name" value="Homeodomain-like_sf"/>
</dbReference>
<sequence>MDPILEPIHLGAQKTITAFYHDKKNFETPWHFHPQHELTYIEESVGTKFIGNYVGSYEPGELVLLRSNLPHCWKNNTQQSGQSKSMVVQWNMEVFPKVPELSDVFNMLRTASKGLIFDKTETAHVVPLLKSFSQLQGHDLYIQLLTALVELSKCSYKTLSEVSFINDIPSEYGNRMARIHDFVAENFKRKVYLKEVAELVNMTEQSFSRFFTKMMGRPFFTFLNEYRINIAVRMLLDTDASVSQIAFDCGYESLPFFYKKFNGLHEQSPMKYRKRHAAKG</sequence>
<evidence type="ECO:0000313" key="6">
    <source>
        <dbReference type="Proteomes" id="UP000199440"/>
    </source>
</evidence>
<dbReference type="Gene3D" id="2.60.120.10">
    <property type="entry name" value="Jelly Rolls"/>
    <property type="match status" value="1"/>
</dbReference>
<evidence type="ECO:0000256" key="2">
    <source>
        <dbReference type="ARBA" id="ARBA00023125"/>
    </source>
</evidence>
<dbReference type="PANTHER" id="PTHR43280:SF27">
    <property type="entry name" value="TRANSCRIPTIONAL REGULATOR MTLR"/>
    <property type="match status" value="1"/>
</dbReference>
<dbReference type="SUPFAM" id="SSF51182">
    <property type="entry name" value="RmlC-like cupins"/>
    <property type="match status" value="1"/>
</dbReference>
<gene>
    <name evidence="5" type="ORF">SAMN04488514_10714</name>
</gene>
<dbReference type="InterPro" id="IPR014710">
    <property type="entry name" value="RmlC-like_jellyroll"/>
</dbReference>
<dbReference type="Gene3D" id="1.10.10.60">
    <property type="entry name" value="Homeodomain-like"/>
    <property type="match status" value="2"/>
</dbReference>
<evidence type="ECO:0000256" key="1">
    <source>
        <dbReference type="ARBA" id="ARBA00023015"/>
    </source>
</evidence>
<evidence type="ECO:0000313" key="5">
    <source>
        <dbReference type="EMBL" id="SDM27843.1"/>
    </source>
</evidence>
<organism evidence="5 6">
    <name type="scientific">Kriegella aquimaris</name>
    <dbReference type="NCBI Taxonomy" id="192904"/>
    <lineage>
        <taxon>Bacteria</taxon>
        <taxon>Pseudomonadati</taxon>
        <taxon>Bacteroidota</taxon>
        <taxon>Flavobacteriia</taxon>
        <taxon>Flavobacteriales</taxon>
        <taxon>Flavobacteriaceae</taxon>
        <taxon>Kriegella</taxon>
    </lineage>
</organism>
<dbReference type="PROSITE" id="PS01124">
    <property type="entry name" value="HTH_ARAC_FAMILY_2"/>
    <property type="match status" value="1"/>
</dbReference>
<dbReference type="GO" id="GO:0043565">
    <property type="term" value="F:sequence-specific DNA binding"/>
    <property type="evidence" value="ECO:0007669"/>
    <property type="project" value="InterPro"/>
</dbReference>
<dbReference type="InterPro" id="IPR018060">
    <property type="entry name" value="HTH_AraC"/>
</dbReference>